<dbReference type="InterPro" id="IPR025475">
    <property type="entry name" value="DUF4326"/>
</dbReference>
<proteinExistence type="predicted"/>
<reference evidence="4" key="1">
    <citation type="submission" date="2016-10" db="EMBL/GenBank/DDBJ databases">
        <authorList>
            <person name="Varghese N."/>
            <person name="Submissions S."/>
        </authorList>
    </citation>
    <scope>NUCLEOTIDE SEQUENCE [LARGE SCALE GENOMIC DNA]</scope>
    <source>
        <strain evidence="4">DSM 23439</strain>
    </source>
</reference>
<evidence type="ECO:0000313" key="3">
    <source>
        <dbReference type="EMBL" id="SFC88534.1"/>
    </source>
</evidence>
<dbReference type="Pfam" id="PF22565">
    <property type="entry name" value="mSLOG"/>
    <property type="match status" value="1"/>
</dbReference>
<dbReference type="RefSeq" id="WP_090135961.1">
    <property type="nucleotide sequence ID" value="NZ_FOLY01000008.1"/>
</dbReference>
<evidence type="ECO:0000313" key="4">
    <source>
        <dbReference type="Proteomes" id="UP000199046"/>
    </source>
</evidence>
<dbReference type="EMBL" id="FOLY01000008">
    <property type="protein sequence ID" value="SFC88534.1"/>
    <property type="molecule type" value="Genomic_DNA"/>
</dbReference>
<sequence length="201" mass="23605">MKKILVLYPKLFKCYQKFNRKVEKILSASDEVELIYPSDDNCFIQRMSDESQKVGSIRRSENWSVSGITHAIVFDDGEEFPKEVELLKKNSVPLRFINIAITRVINIKREPNYKGLKSTPDYEYIGRGSYWGNPYSMYEDGEEREEVIRKYKYDFDFEKFPNKEKKEVYKLAGKRLGCFCKPDSCHGDVLADFLNSWDDGK</sequence>
<dbReference type="OrthoDB" id="572639at2"/>
<protein>
    <recommendedName>
        <fullName evidence="5">DUF4326 domain-containing protein</fullName>
    </recommendedName>
</protein>
<dbReference type="STRING" id="402385.SAMN05421848_3142"/>
<feature type="domain" description="Minimal SLOG" evidence="2">
    <location>
        <begin position="1"/>
        <end position="105"/>
    </location>
</feature>
<evidence type="ECO:0008006" key="5">
    <source>
        <dbReference type="Google" id="ProtNLM"/>
    </source>
</evidence>
<dbReference type="InterPro" id="IPR054452">
    <property type="entry name" value="mSLOG_dom"/>
</dbReference>
<accession>A0A1I1MSV4</accession>
<feature type="domain" description="DUF4326" evidence="1">
    <location>
        <begin position="114"/>
        <end position="191"/>
    </location>
</feature>
<evidence type="ECO:0000259" key="2">
    <source>
        <dbReference type="Pfam" id="PF22565"/>
    </source>
</evidence>
<organism evidence="3 4">
    <name type="scientific">Kushneria avicenniae</name>
    <dbReference type="NCBI Taxonomy" id="402385"/>
    <lineage>
        <taxon>Bacteria</taxon>
        <taxon>Pseudomonadati</taxon>
        <taxon>Pseudomonadota</taxon>
        <taxon>Gammaproteobacteria</taxon>
        <taxon>Oceanospirillales</taxon>
        <taxon>Halomonadaceae</taxon>
        <taxon>Kushneria</taxon>
    </lineage>
</organism>
<dbReference type="AlphaFoldDB" id="A0A1I1MSV4"/>
<name>A0A1I1MSV4_9GAMM</name>
<evidence type="ECO:0000259" key="1">
    <source>
        <dbReference type="Pfam" id="PF14216"/>
    </source>
</evidence>
<keyword evidence="4" id="KW-1185">Reference proteome</keyword>
<gene>
    <name evidence="3" type="ORF">SAMN05421848_3142</name>
</gene>
<dbReference type="Proteomes" id="UP000199046">
    <property type="component" value="Unassembled WGS sequence"/>
</dbReference>
<dbReference type="Pfam" id="PF14216">
    <property type="entry name" value="DUF4326"/>
    <property type="match status" value="1"/>
</dbReference>